<dbReference type="OrthoDB" id="3244737at2759"/>
<evidence type="ECO:0000313" key="1">
    <source>
        <dbReference type="EMBL" id="KJA28113.1"/>
    </source>
</evidence>
<name>A0A0D2MVW1_HYPSF</name>
<protein>
    <submittedName>
        <fullName evidence="1">Uncharacterized protein</fullName>
    </submittedName>
</protein>
<gene>
    <name evidence="1" type="ORF">HYPSUDRAFT_130205</name>
</gene>
<reference evidence="2" key="1">
    <citation type="submission" date="2014-04" db="EMBL/GenBank/DDBJ databases">
        <title>Evolutionary Origins and Diversification of the Mycorrhizal Mutualists.</title>
        <authorList>
            <consortium name="DOE Joint Genome Institute"/>
            <consortium name="Mycorrhizal Genomics Consortium"/>
            <person name="Kohler A."/>
            <person name="Kuo A."/>
            <person name="Nagy L.G."/>
            <person name="Floudas D."/>
            <person name="Copeland A."/>
            <person name="Barry K.W."/>
            <person name="Cichocki N."/>
            <person name="Veneault-Fourrey C."/>
            <person name="LaButti K."/>
            <person name="Lindquist E.A."/>
            <person name="Lipzen A."/>
            <person name="Lundell T."/>
            <person name="Morin E."/>
            <person name="Murat C."/>
            <person name="Riley R."/>
            <person name="Ohm R."/>
            <person name="Sun H."/>
            <person name="Tunlid A."/>
            <person name="Henrissat B."/>
            <person name="Grigoriev I.V."/>
            <person name="Hibbett D.S."/>
            <person name="Martin F."/>
        </authorList>
    </citation>
    <scope>NUCLEOTIDE SEQUENCE [LARGE SCALE GENOMIC DNA]</scope>
    <source>
        <strain evidence="2">FD-334 SS-4</strain>
    </source>
</reference>
<dbReference type="OMA" id="QRESEEC"/>
<sequence>HDDFDQKLKKAVSVTLPAHETTRNASIDLLAATIETSLVKLSLSRARADRALYGHKLSPSADGASASAGKAIEAAYLSLKKDEKEMVVQGQSLDRQLQEYESLMQLVDGERGGYRQIVAEWTKVKQETEECLKDLRRLGWTGD</sequence>
<dbReference type="Proteomes" id="UP000054270">
    <property type="component" value="Unassembled WGS sequence"/>
</dbReference>
<proteinExistence type="predicted"/>
<evidence type="ECO:0000313" key="2">
    <source>
        <dbReference type="Proteomes" id="UP000054270"/>
    </source>
</evidence>
<keyword evidence="2" id="KW-1185">Reference proteome</keyword>
<accession>A0A0D2MVW1</accession>
<feature type="non-terminal residue" evidence="1">
    <location>
        <position position="1"/>
    </location>
</feature>
<dbReference type="EMBL" id="KN817522">
    <property type="protein sequence ID" value="KJA28113.1"/>
    <property type="molecule type" value="Genomic_DNA"/>
</dbReference>
<organism evidence="1 2">
    <name type="scientific">Hypholoma sublateritium (strain FD-334 SS-4)</name>
    <dbReference type="NCBI Taxonomy" id="945553"/>
    <lineage>
        <taxon>Eukaryota</taxon>
        <taxon>Fungi</taxon>
        <taxon>Dikarya</taxon>
        <taxon>Basidiomycota</taxon>
        <taxon>Agaricomycotina</taxon>
        <taxon>Agaricomycetes</taxon>
        <taxon>Agaricomycetidae</taxon>
        <taxon>Agaricales</taxon>
        <taxon>Agaricineae</taxon>
        <taxon>Strophariaceae</taxon>
        <taxon>Hypholoma</taxon>
    </lineage>
</organism>
<dbReference type="AlphaFoldDB" id="A0A0D2MVW1"/>